<protein>
    <submittedName>
        <fullName evidence="1">Uncharacterized protein</fullName>
    </submittedName>
</protein>
<proteinExistence type="predicted"/>
<gene>
    <name evidence="1" type="ORF">G7077_02410</name>
</gene>
<evidence type="ECO:0000313" key="1">
    <source>
        <dbReference type="EMBL" id="QIK77936.1"/>
    </source>
</evidence>
<organism evidence="1 2">
    <name type="scientific">Sphingomonas piscis</name>
    <dbReference type="NCBI Taxonomy" id="2714943"/>
    <lineage>
        <taxon>Bacteria</taxon>
        <taxon>Pseudomonadati</taxon>
        <taxon>Pseudomonadota</taxon>
        <taxon>Alphaproteobacteria</taxon>
        <taxon>Sphingomonadales</taxon>
        <taxon>Sphingomonadaceae</taxon>
        <taxon>Sphingomonas</taxon>
    </lineage>
</organism>
<evidence type="ECO:0000313" key="2">
    <source>
        <dbReference type="Proteomes" id="UP000503222"/>
    </source>
</evidence>
<reference evidence="1 2" key="1">
    <citation type="submission" date="2020-03" db="EMBL/GenBank/DDBJ databases">
        <title>Sphingomonas sp. nov., isolated from fish.</title>
        <authorList>
            <person name="Hyun D.-W."/>
            <person name="Bae J.-W."/>
        </authorList>
    </citation>
    <scope>NUCLEOTIDE SEQUENCE [LARGE SCALE GENOMIC DNA]</scope>
    <source>
        <strain evidence="1 2">HDW15B</strain>
    </source>
</reference>
<dbReference type="KEGG" id="spii:G7077_02410"/>
<dbReference type="AlphaFoldDB" id="A0A6G7YMJ2"/>
<dbReference type="Proteomes" id="UP000503222">
    <property type="component" value="Chromosome"/>
</dbReference>
<keyword evidence="2" id="KW-1185">Reference proteome</keyword>
<dbReference type="RefSeq" id="WP_166410331.1">
    <property type="nucleotide sequence ID" value="NZ_CP049869.1"/>
</dbReference>
<sequence>MTEGDVRRRAELVDEIADLPERAHVEEDRLYCDVLQAIAAGAADAPSLARAALTVRSIDFRRSYSAAGDDHHLRPNVGRLPPAPPRPGFAKREFAAGFFAAGALVLLFNFI</sequence>
<dbReference type="EMBL" id="CP049869">
    <property type="protein sequence ID" value="QIK77936.1"/>
    <property type="molecule type" value="Genomic_DNA"/>
</dbReference>
<accession>A0A6G7YMJ2</accession>
<name>A0A6G7YMJ2_9SPHN</name>